<evidence type="ECO:0000256" key="4">
    <source>
        <dbReference type="ARBA" id="ARBA00070119"/>
    </source>
</evidence>
<keyword evidence="7" id="KW-1185">Reference proteome</keyword>
<dbReference type="EMBL" id="QPJY01000001">
    <property type="protein sequence ID" value="RCX33384.1"/>
    <property type="molecule type" value="Genomic_DNA"/>
</dbReference>
<dbReference type="InterPro" id="IPR050523">
    <property type="entry name" value="AKR_Detox_Biosynth"/>
</dbReference>
<dbReference type="SUPFAM" id="SSF51430">
    <property type="entry name" value="NAD(P)-linked oxidoreductase"/>
    <property type="match status" value="1"/>
</dbReference>
<dbReference type="Pfam" id="PF00248">
    <property type="entry name" value="Aldo_ket_red"/>
    <property type="match status" value="1"/>
</dbReference>
<comment type="similarity">
    <text evidence="3">Belongs to the aldo/keto reductase family. Aldo/keto reductase 2 subfamily.</text>
</comment>
<comment type="caution">
    <text evidence="6">The sequence shown here is derived from an EMBL/GenBank/DDBJ whole genome shotgun (WGS) entry which is preliminary data.</text>
</comment>
<feature type="domain" description="NADP-dependent oxidoreductase" evidence="5">
    <location>
        <begin position="16"/>
        <end position="340"/>
    </location>
</feature>
<dbReference type="PANTHER" id="PTHR43364:SF4">
    <property type="entry name" value="NAD(P)-LINKED OXIDOREDUCTASE SUPERFAMILY PROTEIN"/>
    <property type="match status" value="1"/>
</dbReference>
<keyword evidence="2" id="KW-0560">Oxidoreductase</keyword>
<dbReference type="CDD" id="cd19094">
    <property type="entry name" value="AKR_Tas-like"/>
    <property type="match status" value="1"/>
</dbReference>
<dbReference type="Proteomes" id="UP000252707">
    <property type="component" value="Unassembled WGS sequence"/>
</dbReference>
<dbReference type="FunFam" id="3.20.20.100:FF:000005">
    <property type="entry name" value="NADP(H)-dependent aldo-keto reductase"/>
    <property type="match status" value="1"/>
</dbReference>
<evidence type="ECO:0000256" key="2">
    <source>
        <dbReference type="ARBA" id="ARBA00023002"/>
    </source>
</evidence>
<dbReference type="InterPro" id="IPR023210">
    <property type="entry name" value="NADP_OxRdtase_dom"/>
</dbReference>
<evidence type="ECO:0000313" key="6">
    <source>
        <dbReference type="EMBL" id="RCX33384.1"/>
    </source>
</evidence>
<dbReference type="Gene3D" id="3.20.20.100">
    <property type="entry name" value="NADP-dependent oxidoreductase domain"/>
    <property type="match status" value="1"/>
</dbReference>
<keyword evidence="1" id="KW-0521">NADP</keyword>
<organism evidence="6 7">
    <name type="scientific">Thioalbus denitrificans</name>
    <dbReference type="NCBI Taxonomy" id="547122"/>
    <lineage>
        <taxon>Bacteria</taxon>
        <taxon>Pseudomonadati</taxon>
        <taxon>Pseudomonadota</taxon>
        <taxon>Gammaproteobacteria</taxon>
        <taxon>Chromatiales</taxon>
        <taxon>Ectothiorhodospiraceae</taxon>
        <taxon>Thioalbus</taxon>
    </lineage>
</organism>
<accession>A0A369CNE7</accession>
<dbReference type="PANTHER" id="PTHR43364">
    <property type="entry name" value="NADH-SPECIFIC METHYLGLYOXAL REDUCTASE-RELATED"/>
    <property type="match status" value="1"/>
</dbReference>
<gene>
    <name evidence="6" type="ORF">DFQ59_101685</name>
</gene>
<evidence type="ECO:0000259" key="5">
    <source>
        <dbReference type="Pfam" id="PF00248"/>
    </source>
</evidence>
<dbReference type="InterPro" id="IPR036812">
    <property type="entry name" value="NAD(P)_OxRdtase_dom_sf"/>
</dbReference>
<name>A0A369CNE7_9GAMM</name>
<dbReference type="OrthoDB" id="9772407at2"/>
<evidence type="ECO:0000313" key="7">
    <source>
        <dbReference type="Proteomes" id="UP000252707"/>
    </source>
</evidence>
<evidence type="ECO:0000256" key="1">
    <source>
        <dbReference type="ARBA" id="ARBA00022857"/>
    </source>
</evidence>
<dbReference type="RefSeq" id="WP_114278226.1">
    <property type="nucleotide sequence ID" value="NZ_QPJY01000001.1"/>
</dbReference>
<proteinExistence type="inferred from homology"/>
<sequence length="349" mass="38504">MRYNRLGTSELEVSQIGLGTMTWGQQNSESEAHAQLDAALAAGINFIDTAEMYPIPPRHETQGLTERYIGSWLRARGGRDRIVLATKVLGPARAIDYVRDGETRLDRKNIEAAVDASLRRLQTDYIDLYQLHWPERSTNYFGKLGYVHNPGEKAIPIEETLTVLGDLVESGKIRHIGVSNETPWGLMTFLRAAERLSLPRVLSIQNPYSLVNRTFEIGLAEVAHREQVPLLAYSPLAFGVLSGKYLDGARPAGARLTLFGDMERYTRYSSPEGDAAIRGYVGLARERGLDPAQMALAYVNGRPFCASTLVGATTLEQLESDIGSIELQLDEGTLKAIEALHTAHPNPCP</sequence>
<protein>
    <recommendedName>
        <fullName evidence="4">Protein tas</fullName>
    </recommendedName>
</protein>
<dbReference type="AlphaFoldDB" id="A0A369CNE7"/>
<reference evidence="6 7" key="1">
    <citation type="submission" date="2018-07" db="EMBL/GenBank/DDBJ databases">
        <title>Genomic Encyclopedia of Type Strains, Phase IV (KMG-IV): sequencing the most valuable type-strain genomes for metagenomic binning, comparative biology and taxonomic classification.</title>
        <authorList>
            <person name="Goeker M."/>
        </authorList>
    </citation>
    <scope>NUCLEOTIDE SEQUENCE [LARGE SCALE GENOMIC DNA]</scope>
    <source>
        <strain evidence="6 7">DSM 26407</strain>
    </source>
</reference>
<dbReference type="GO" id="GO:0016491">
    <property type="term" value="F:oxidoreductase activity"/>
    <property type="evidence" value="ECO:0007669"/>
    <property type="project" value="UniProtKB-KW"/>
</dbReference>
<evidence type="ECO:0000256" key="3">
    <source>
        <dbReference type="ARBA" id="ARBA00038157"/>
    </source>
</evidence>
<dbReference type="NCBIfam" id="NF007912">
    <property type="entry name" value="PRK10625.1"/>
    <property type="match status" value="1"/>
</dbReference>